<evidence type="ECO:0000313" key="2">
    <source>
        <dbReference type="Proteomes" id="UP001162483"/>
    </source>
</evidence>
<protein>
    <submittedName>
        <fullName evidence="1">Uncharacterized protein</fullName>
    </submittedName>
</protein>
<comment type="caution">
    <text evidence="1">The sequence shown here is derived from an EMBL/GenBank/DDBJ whole genome shotgun (WGS) entry which is preliminary data.</text>
</comment>
<organism evidence="1 2">
    <name type="scientific">Staurois parvus</name>
    <dbReference type="NCBI Taxonomy" id="386267"/>
    <lineage>
        <taxon>Eukaryota</taxon>
        <taxon>Metazoa</taxon>
        <taxon>Chordata</taxon>
        <taxon>Craniata</taxon>
        <taxon>Vertebrata</taxon>
        <taxon>Euteleostomi</taxon>
        <taxon>Amphibia</taxon>
        <taxon>Batrachia</taxon>
        <taxon>Anura</taxon>
        <taxon>Neobatrachia</taxon>
        <taxon>Ranoidea</taxon>
        <taxon>Ranidae</taxon>
        <taxon>Staurois</taxon>
    </lineage>
</organism>
<name>A0ABN9EIW6_9NEOB</name>
<dbReference type="Proteomes" id="UP001162483">
    <property type="component" value="Unassembled WGS sequence"/>
</dbReference>
<proteinExistence type="predicted"/>
<dbReference type="EMBL" id="CATNWA010015504">
    <property type="protein sequence ID" value="CAI9583950.1"/>
    <property type="molecule type" value="Genomic_DNA"/>
</dbReference>
<sequence>MKAPTHSEDHCFNQACLHRIFLFQVPRGALFSGTTTGTLVLRLHISS</sequence>
<gene>
    <name evidence="1" type="ORF">SPARVUS_LOCUS9902137</name>
</gene>
<accession>A0ABN9EIW6</accession>
<keyword evidence="2" id="KW-1185">Reference proteome</keyword>
<reference evidence="1" key="1">
    <citation type="submission" date="2023-05" db="EMBL/GenBank/DDBJ databases">
        <authorList>
            <person name="Stuckert A."/>
        </authorList>
    </citation>
    <scope>NUCLEOTIDE SEQUENCE</scope>
</reference>
<evidence type="ECO:0000313" key="1">
    <source>
        <dbReference type="EMBL" id="CAI9583950.1"/>
    </source>
</evidence>